<dbReference type="Gene3D" id="3.40.50.300">
    <property type="entry name" value="P-loop containing nucleotide triphosphate hydrolases"/>
    <property type="match status" value="2"/>
</dbReference>
<gene>
    <name evidence="1" type="ORF">ACFPEN_30380</name>
</gene>
<name>A0ABV9BSX2_9ACTN</name>
<dbReference type="InterPro" id="IPR027417">
    <property type="entry name" value="P-loop_NTPase"/>
</dbReference>
<sequence>MRRIAEAVEGCAAEGGGCVLAALDGRAGAGKSTLAALLAEHLGGPDRATVVHGDDFLRPMPDDRRFSLDTVEGYHGYFDWPRLRDQVLAPLTRGRPARGTVIVEDVLTARPELAGFYDLTVFVDTPSEVCLQRLYARGRTPRREAWIARWRAVEEYYLTSTGLRERAHLTVHGR</sequence>
<evidence type="ECO:0000313" key="2">
    <source>
        <dbReference type="Proteomes" id="UP001595990"/>
    </source>
</evidence>
<dbReference type="EMBL" id="JBHSFS010000018">
    <property type="protein sequence ID" value="MFC4517215.1"/>
    <property type="molecule type" value="Genomic_DNA"/>
</dbReference>
<comment type="caution">
    <text evidence="1">The sequence shown here is derived from an EMBL/GenBank/DDBJ whole genome shotgun (WGS) entry which is preliminary data.</text>
</comment>
<accession>A0ABV9BSX2</accession>
<protein>
    <submittedName>
        <fullName evidence="1">Uridine kinase</fullName>
    </submittedName>
</protein>
<dbReference type="Proteomes" id="UP001595990">
    <property type="component" value="Unassembled WGS sequence"/>
</dbReference>
<dbReference type="RefSeq" id="WP_358218745.1">
    <property type="nucleotide sequence ID" value="NZ_JBHSFS010000018.1"/>
</dbReference>
<dbReference type="GO" id="GO:0016301">
    <property type="term" value="F:kinase activity"/>
    <property type="evidence" value="ECO:0007669"/>
    <property type="project" value="UniProtKB-KW"/>
</dbReference>
<evidence type="ECO:0000313" key="1">
    <source>
        <dbReference type="EMBL" id="MFC4517215.1"/>
    </source>
</evidence>
<keyword evidence="2" id="KW-1185">Reference proteome</keyword>
<dbReference type="Pfam" id="PF13671">
    <property type="entry name" value="AAA_33"/>
    <property type="match status" value="1"/>
</dbReference>
<dbReference type="SUPFAM" id="SSF52540">
    <property type="entry name" value="P-loop containing nucleoside triphosphate hydrolases"/>
    <property type="match status" value="1"/>
</dbReference>
<reference evidence="2" key="1">
    <citation type="journal article" date="2019" name="Int. J. Syst. Evol. Microbiol.">
        <title>The Global Catalogue of Microorganisms (GCM) 10K type strain sequencing project: providing services to taxonomists for standard genome sequencing and annotation.</title>
        <authorList>
            <consortium name="The Broad Institute Genomics Platform"/>
            <consortium name="The Broad Institute Genome Sequencing Center for Infectious Disease"/>
            <person name="Wu L."/>
            <person name="Ma J."/>
        </authorList>
    </citation>
    <scope>NUCLEOTIDE SEQUENCE [LARGE SCALE GENOMIC DNA]</scope>
    <source>
        <strain evidence="2">CECT 8064</strain>
    </source>
</reference>
<keyword evidence="1" id="KW-0418">Kinase</keyword>
<proteinExistence type="predicted"/>
<organism evidence="1 2">
    <name type="scientific">Streptomyces ehimensis</name>
    <dbReference type="NCBI Taxonomy" id="68195"/>
    <lineage>
        <taxon>Bacteria</taxon>
        <taxon>Bacillati</taxon>
        <taxon>Actinomycetota</taxon>
        <taxon>Actinomycetes</taxon>
        <taxon>Kitasatosporales</taxon>
        <taxon>Streptomycetaceae</taxon>
        <taxon>Streptomyces</taxon>
    </lineage>
</organism>
<keyword evidence="1" id="KW-0808">Transferase</keyword>